<feature type="compositionally biased region" description="Low complexity" evidence="1">
    <location>
        <begin position="423"/>
        <end position="433"/>
    </location>
</feature>
<evidence type="ECO:0000256" key="1">
    <source>
        <dbReference type="SAM" id="MobiDB-lite"/>
    </source>
</evidence>
<keyword evidence="4" id="KW-1185">Reference proteome</keyword>
<evidence type="ECO:0000313" key="3">
    <source>
        <dbReference type="EMBL" id="BEG98169.1"/>
    </source>
</evidence>
<dbReference type="EMBL" id="AP028055">
    <property type="protein sequence ID" value="BEG98169.1"/>
    <property type="molecule type" value="Genomic_DNA"/>
</dbReference>
<protein>
    <recommendedName>
        <fullName evidence="5">Vitellogenin II</fullName>
    </recommendedName>
</protein>
<proteinExistence type="predicted"/>
<evidence type="ECO:0000313" key="4">
    <source>
        <dbReference type="Proteomes" id="UP001496674"/>
    </source>
</evidence>
<reference evidence="3 4" key="1">
    <citation type="submission" date="2023-04" db="EMBL/GenBank/DDBJ databases">
        <title>Draft genome sequence of acteroides sedimenti strain YN3PY1.</title>
        <authorList>
            <person name="Yoshida N."/>
        </authorList>
    </citation>
    <scope>NUCLEOTIDE SEQUENCE [LARGE SCALE GENOMIC DNA]</scope>
    <source>
        <strain evidence="3 4">YN3PY1</strain>
    </source>
</reference>
<feature type="signal peptide" evidence="2">
    <location>
        <begin position="1"/>
        <end position="20"/>
    </location>
</feature>
<organism evidence="3 4">
    <name type="scientific">Bacteroides sedimenti</name>
    <dbReference type="NCBI Taxonomy" id="2136147"/>
    <lineage>
        <taxon>Bacteria</taxon>
        <taxon>Pseudomonadati</taxon>
        <taxon>Bacteroidota</taxon>
        <taxon>Bacteroidia</taxon>
        <taxon>Bacteroidales</taxon>
        <taxon>Bacteroidaceae</taxon>
        <taxon>Bacteroides</taxon>
    </lineage>
</organism>
<sequence>MKKIVRLLLIAICASPMVMAQNYDDLYYNPKKDTSVVKRERVKKTPSTTTIATTMPVVVKDVNGNVRDVDEYNRRFNSDEYKFNINNDTLYVEEDNEDRGWINGFQGSQDDYEYALRIIRFHDPRFAVSISSPYYWDIVYGLSAWDWNIYVDDFYAYAFPTFTNRLWSDWRFGTLGRGFGYNWGYNYYGWGFGFDYGWGYPYYGYYPGYWGGYYGGYWGSPYYGWHGGAGRVGGYYNTRRSDFGIAGRDNVGRRTSGFSRIAGVQDRTTNGVVRRTASGRVIGTRSDDNSGVIRRSGSRFETINSGRTDGMSRRSSGYTRPSSTRTYSPSDDGTVTRRGSSYNRSESTAPATRTYNRGNSTSTRSYSPGEGSRRSTGPSSYDNNSRSSSPSRSYSPSSSSSRSESFGSSRSSGGSSGGGSSSGGSSRSSGGRR</sequence>
<gene>
    <name evidence="3" type="ORF">BSYN_04340</name>
</gene>
<dbReference type="RefSeq" id="WP_353332890.1">
    <property type="nucleotide sequence ID" value="NZ_AP028055.1"/>
</dbReference>
<evidence type="ECO:0008006" key="5">
    <source>
        <dbReference type="Google" id="ProtNLM"/>
    </source>
</evidence>
<evidence type="ECO:0000256" key="2">
    <source>
        <dbReference type="SAM" id="SignalP"/>
    </source>
</evidence>
<feature type="compositionally biased region" description="Polar residues" evidence="1">
    <location>
        <begin position="331"/>
        <end position="366"/>
    </location>
</feature>
<feature type="compositionally biased region" description="Low complexity" evidence="1">
    <location>
        <begin position="313"/>
        <end position="330"/>
    </location>
</feature>
<feature type="compositionally biased region" description="Low complexity" evidence="1">
    <location>
        <begin position="385"/>
        <end position="413"/>
    </location>
</feature>
<name>A0ABM8IAT5_9BACE</name>
<feature type="compositionally biased region" description="Polar residues" evidence="1">
    <location>
        <begin position="374"/>
        <end position="384"/>
    </location>
</feature>
<keyword evidence="2" id="KW-0732">Signal</keyword>
<accession>A0ABM8IAT5</accession>
<feature type="chain" id="PRO_5046883887" description="Vitellogenin II" evidence="2">
    <location>
        <begin position="21"/>
        <end position="433"/>
    </location>
</feature>
<feature type="region of interest" description="Disordered" evidence="1">
    <location>
        <begin position="279"/>
        <end position="433"/>
    </location>
</feature>
<dbReference type="Proteomes" id="UP001496674">
    <property type="component" value="Chromosome"/>
</dbReference>